<dbReference type="InterPro" id="IPR011598">
    <property type="entry name" value="bHLH_dom"/>
</dbReference>
<dbReference type="PROSITE" id="PS50888">
    <property type="entry name" value="BHLH"/>
    <property type="match status" value="1"/>
</dbReference>
<dbReference type="InterPro" id="IPR036638">
    <property type="entry name" value="HLH_DNA-bd_sf"/>
</dbReference>
<feature type="compositionally biased region" description="Basic residues" evidence="6">
    <location>
        <begin position="26"/>
        <end position="35"/>
    </location>
</feature>
<evidence type="ECO:0000256" key="4">
    <source>
        <dbReference type="ARBA" id="ARBA00023163"/>
    </source>
</evidence>
<evidence type="ECO:0000256" key="5">
    <source>
        <dbReference type="ARBA" id="ARBA00023242"/>
    </source>
</evidence>
<feature type="region of interest" description="Disordered" evidence="6">
    <location>
        <begin position="1"/>
        <end position="51"/>
    </location>
</feature>
<dbReference type="GO" id="GO:0046983">
    <property type="term" value="F:protein dimerization activity"/>
    <property type="evidence" value="ECO:0007669"/>
    <property type="project" value="InterPro"/>
</dbReference>
<keyword evidence="3" id="KW-0805">Transcription regulation</keyword>
<feature type="domain" description="BHLH" evidence="7">
    <location>
        <begin position="39"/>
        <end position="88"/>
    </location>
</feature>
<dbReference type="SMR" id="A0A843UDN5"/>
<keyword evidence="4" id="KW-0804">Transcription</keyword>
<evidence type="ECO:0000256" key="6">
    <source>
        <dbReference type="SAM" id="MobiDB-lite"/>
    </source>
</evidence>
<dbReference type="GO" id="GO:0005634">
    <property type="term" value="C:nucleus"/>
    <property type="evidence" value="ECO:0007669"/>
    <property type="project" value="UniProtKB-SubCell"/>
</dbReference>
<dbReference type="AlphaFoldDB" id="A0A843UDN5"/>
<evidence type="ECO:0000256" key="2">
    <source>
        <dbReference type="ARBA" id="ARBA00005510"/>
    </source>
</evidence>
<keyword evidence="9" id="KW-1185">Reference proteome</keyword>
<dbReference type="SMART" id="SM00353">
    <property type="entry name" value="HLH"/>
    <property type="match status" value="1"/>
</dbReference>
<dbReference type="PANTHER" id="PTHR45914:SF2">
    <property type="entry name" value="TRANSCRIPTION FACTOR BHLH140-LIKE PROTEIN"/>
    <property type="match status" value="1"/>
</dbReference>
<reference evidence="8" key="1">
    <citation type="submission" date="2017-07" db="EMBL/GenBank/DDBJ databases">
        <title>Taro Niue Genome Assembly and Annotation.</title>
        <authorList>
            <person name="Atibalentja N."/>
            <person name="Keating K."/>
            <person name="Fields C.J."/>
        </authorList>
    </citation>
    <scope>NUCLEOTIDE SEQUENCE</scope>
    <source>
        <strain evidence="8">Niue_2</strain>
        <tissue evidence="8">Leaf</tissue>
    </source>
</reference>
<keyword evidence="5" id="KW-0539">Nucleus</keyword>
<evidence type="ECO:0000256" key="3">
    <source>
        <dbReference type="ARBA" id="ARBA00023015"/>
    </source>
</evidence>
<dbReference type="PANTHER" id="PTHR45914">
    <property type="entry name" value="TRANSCRIPTION FACTOR HEC3-RELATED"/>
    <property type="match status" value="1"/>
</dbReference>
<evidence type="ECO:0000256" key="1">
    <source>
        <dbReference type="ARBA" id="ARBA00004123"/>
    </source>
</evidence>
<dbReference type="InterPro" id="IPR045843">
    <property type="entry name" value="IND-like"/>
</dbReference>
<dbReference type="OrthoDB" id="2017571at2759"/>
<sequence>MDTFSYKPFDHPPLPTDTAAALQPGARRRQRRRGTGVKLSTDPQSVAARERRHRISHRFKILQSLVPGGSKMDTVSMLEEAINYVKFLQAQISLHHSMMSSSSHKEPAAALAAPSRTAAGAQLPSSSGLVSPSYYEALVASISSSTTTASSLLPLQDAFGYPLPPFPPLPSRLGYTQQEDDDQLFPSVWFAGDC</sequence>
<dbReference type="EMBL" id="NMUH01000487">
    <property type="protein sequence ID" value="MQL80040.1"/>
    <property type="molecule type" value="Genomic_DNA"/>
</dbReference>
<organism evidence="8 9">
    <name type="scientific">Colocasia esculenta</name>
    <name type="common">Wild taro</name>
    <name type="synonym">Arum esculentum</name>
    <dbReference type="NCBI Taxonomy" id="4460"/>
    <lineage>
        <taxon>Eukaryota</taxon>
        <taxon>Viridiplantae</taxon>
        <taxon>Streptophyta</taxon>
        <taxon>Embryophyta</taxon>
        <taxon>Tracheophyta</taxon>
        <taxon>Spermatophyta</taxon>
        <taxon>Magnoliopsida</taxon>
        <taxon>Liliopsida</taxon>
        <taxon>Araceae</taxon>
        <taxon>Aroideae</taxon>
        <taxon>Colocasieae</taxon>
        <taxon>Colocasia</taxon>
    </lineage>
</organism>
<comment type="subcellular location">
    <subcellularLocation>
        <location evidence="1">Nucleus</location>
    </subcellularLocation>
</comment>
<dbReference type="FunFam" id="4.10.280.10:FF:000089">
    <property type="entry name" value="Transcription factor LAX PANICLE"/>
    <property type="match status" value="1"/>
</dbReference>
<proteinExistence type="inferred from homology"/>
<accession>A0A843UDN5</accession>
<name>A0A843UDN5_COLES</name>
<evidence type="ECO:0000313" key="8">
    <source>
        <dbReference type="EMBL" id="MQL80040.1"/>
    </source>
</evidence>
<dbReference type="Proteomes" id="UP000652761">
    <property type="component" value="Unassembled WGS sequence"/>
</dbReference>
<dbReference type="GO" id="GO:0003700">
    <property type="term" value="F:DNA-binding transcription factor activity"/>
    <property type="evidence" value="ECO:0007669"/>
    <property type="project" value="InterPro"/>
</dbReference>
<comment type="similarity">
    <text evidence="2">Belongs to the bHLH protein family.</text>
</comment>
<dbReference type="Pfam" id="PF00010">
    <property type="entry name" value="HLH"/>
    <property type="match status" value="1"/>
</dbReference>
<comment type="caution">
    <text evidence="8">The sequence shown here is derived from an EMBL/GenBank/DDBJ whole genome shotgun (WGS) entry which is preliminary data.</text>
</comment>
<dbReference type="SUPFAM" id="SSF47459">
    <property type="entry name" value="HLH, helix-loop-helix DNA-binding domain"/>
    <property type="match status" value="1"/>
</dbReference>
<dbReference type="Gene3D" id="4.10.280.10">
    <property type="entry name" value="Helix-loop-helix DNA-binding domain"/>
    <property type="match status" value="1"/>
</dbReference>
<protein>
    <recommendedName>
        <fullName evidence="7">BHLH domain-containing protein</fullName>
    </recommendedName>
</protein>
<evidence type="ECO:0000259" key="7">
    <source>
        <dbReference type="PROSITE" id="PS50888"/>
    </source>
</evidence>
<dbReference type="CDD" id="cd11454">
    <property type="entry name" value="bHLH_AtIND_like"/>
    <property type="match status" value="1"/>
</dbReference>
<gene>
    <name evidence="8" type="ORF">Taro_012466</name>
</gene>
<evidence type="ECO:0000313" key="9">
    <source>
        <dbReference type="Proteomes" id="UP000652761"/>
    </source>
</evidence>